<evidence type="ECO:0000313" key="2">
    <source>
        <dbReference type="EMBL" id="OHA71035.1"/>
    </source>
</evidence>
<proteinExistence type="predicted"/>
<dbReference type="AlphaFoldDB" id="A0A1G2RDW4"/>
<evidence type="ECO:0000256" key="1">
    <source>
        <dbReference type="SAM" id="Phobius"/>
    </source>
</evidence>
<dbReference type="EMBL" id="MHUC01000013">
    <property type="protein sequence ID" value="OHA71035.1"/>
    <property type="molecule type" value="Genomic_DNA"/>
</dbReference>
<name>A0A1G2RDW4_9BACT</name>
<accession>A0A1G2RDW4</accession>
<keyword evidence="1" id="KW-0812">Transmembrane</keyword>
<dbReference type="STRING" id="1802457.A3F15_00705"/>
<reference evidence="2 3" key="1">
    <citation type="journal article" date="2016" name="Nat. Commun.">
        <title>Thousands of microbial genomes shed light on interconnected biogeochemical processes in an aquifer system.</title>
        <authorList>
            <person name="Anantharaman K."/>
            <person name="Brown C.T."/>
            <person name="Hug L.A."/>
            <person name="Sharon I."/>
            <person name="Castelle C.J."/>
            <person name="Probst A.J."/>
            <person name="Thomas B.C."/>
            <person name="Singh A."/>
            <person name="Wilkins M.J."/>
            <person name="Karaoz U."/>
            <person name="Brodie E.L."/>
            <person name="Williams K.H."/>
            <person name="Hubbard S.S."/>
            <person name="Banfield J.F."/>
        </authorList>
    </citation>
    <scope>NUCLEOTIDE SEQUENCE [LARGE SCALE GENOMIC DNA]</scope>
</reference>
<feature type="transmembrane region" description="Helical" evidence="1">
    <location>
        <begin position="41"/>
        <end position="59"/>
    </location>
</feature>
<keyword evidence="1" id="KW-1133">Transmembrane helix</keyword>
<protein>
    <recommendedName>
        <fullName evidence="4">Baseplate protein J-like domain-containing protein</fullName>
    </recommendedName>
</protein>
<keyword evidence="1" id="KW-0472">Membrane</keyword>
<sequence>MNMTERVIDIRHPQIAGQPEIKRISQKTIAGRKHSVKKTSFWIIGIIVIAALVLGYFTLSQATIEIWPVTTTVETKERVEIDTNNGEFDLARKILPGKIFEESLTVSQSFTASGRAEKSEKAKGVIQVYNAYSDVAQALVANTRFISAEGKLFRSANAATIPGGKYDGKGKLTPGFVDVEVVAAEAGEEYNIGLSTFSVPGFFGTPKYTSFYGKSFSPIAGGSVKEVAQVTQFDLDKARLEITDKLLQESKNLLRQKMVADFMLLDESIEQGEVEINYSVQAGGEAESFNAEAKGHLKVIAFKKFDLENFAKSSIITSLAESSRSDDVLDENLWGETKVQDVSLELDYQFVAIDWQTGKLVLDLSFSAKTYPELQEDVLGAAVSGKRLNEIYAFLGDQANVKESKINLWPFWVQRVPQEKSKIEIKLNLNN</sequence>
<evidence type="ECO:0000313" key="3">
    <source>
        <dbReference type="Proteomes" id="UP000177078"/>
    </source>
</evidence>
<dbReference type="Proteomes" id="UP000177078">
    <property type="component" value="Unassembled WGS sequence"/>
</dbReference>
<gene>
    <name evidence="2" type="ORF">A3F15_00705</name>
</gene>
<comment type="caution">
    <text evidence="2">The sequence shown here is derived from an EMBL/GenBank/DDBJ whole genome shotgun (WGS) entry which is preliminary data.</text>
</comment>
<organism evidence="2 3">
    <name type="scientific">Candidatus Wildermuthbacteria bacterium RIFCSPHIGHO2_12_FULL_40_12</name>
    <dbReference type="NCBI Taxonomy" id="1802457"/>
    <lineage>
        <taxon>Bacteria</taxon>
        <taxon>Candidatus Wildermuthiibacteriota</taxon>
    </lineage>
</organism>
<evidence type="ECO:0008006" key="4">
    <source>
        <dbReference type="Google" id="ProtNLM"/>
    </source>
</evidence>